<sequence>MRGGWAAAAGPGRPSARLPAFGVVLHQRQRTSQRAHRDVAFPCGAGRLPVGFVE</sequence>
<name>A0A133KPW3_BIFBI</name>
<dbReference type="EMBL" id="LRPO01000029">
    <property type="protein sequence ID" value="KWZ81546.1"/>
    <property type="molecule type" value="Genomic_DNA"/>
</dbReference>
<comment type="caution">
    <text evidence="1">The sequence shown here is derived from an EMBL/GenBank/DDBJ whole genome shotgun (WGS) entry which is preliminary data.</text>
</comment>
<dbReference type="AlphaFoldDB" id="A0A133KPW3"/>
<evidence type="ECO:0000313" key="1">
    <source>
        <dbReference type="EMBL" id="KWZ81546.1"/>
    </source>
</evidence>
<protein>
    <submittedName>
        <fullName evidence="1">Uncharacterized protein</fullName>
    </submittedName>
</protein>
<dbReference type="Proteomes" id="UP000070092">
    <property type="component" value="Unassembled WGS sequence"/>
</dbReference>
<reference evidence="1 2" key="1">
    <citation type="submission" date="2016-01" db="EMBL/GenBank/DDBJ databases">
        <authorList>
            <person name="Oliw E.H."/>
        </authorList>
    </citation>
    <scope>NUCLEOTIDE SEQUENCE [LARGE SCALE GENOMIC DNA]</scope>
    <source>
        <strain evidence="1 2">MJR8628B</strain>
    </source>
</reference>
<dbReference type="PATRIC" id="fig|1681.53.peg.996"/>
<accession>A0A133KPW3</accession>
<proteinExistence type="predicted"/>
<gene>
    <name evidence="1" type="ORF">HMPREF3196_01011</name>
</gene>
<organism evidence="1 2">
    <name type="scientific">Bifidobacterium bifidum</name>
    <dbReference type="NCBI Taxonomy" id="1681"/>
    <lineage>
        <taxon>Bacteria</taxon>
        <taxon>Bacillati</taxon>
        <taxon>Actinomycetota</taxon>
        <taxon>Actinomycetes</taxon>
        <taxon>Bifidobacteriales</taxon>
        <taxon>Bifidobacteriaceae</taxon>
        <taxon>Bifidobacterium</taxon>
    </lineage>
</organism>
<evidence type="ECO:0000313" key="2">
    <source>
        <dbReference type="Proteomes" id="UP000070092"/>
    </source>
</evidence>